<dbReference type="InterPro" id="IPR036396">
    <property type="entry name" value="Cyt_P450_sf"/>
</dbReference>
<dbReference type="Proteomes" id="UP000019102">
    <property type="component" value="Unassembled WGS sequence"/>
</dbReference>
<proteinExistence type="predicted"/>
<dbReference type="GO" id="GO:0020037">
    <property type="term" value="F:heme binding"/>
    <property type="evidence" value="ECO:0007669"/>
    <property type="project" value="InterPro"/>
</dbReference>
<comment type="caution">
    <text evidence="1">The sequence shown here is derived from an EMBL/GenBank/DDBJ whole genome shotgun (WGS) entry which is preliminary data.</text>
</comment>
<dbReference type="EMBL" id="BAVS01000011">
    <property type="protein sequence ID" value="GAE93293.1"/>
    <property type="molecule type" value="Genomic_DNA"/>
</dbReference>
<dbReference type="GO" id="GO:0016705">
    <property type="term" value="F:oxidoreductase activity, acting on paired donors, with incorporation or reduction of molecular oxygen"/>
    <property type="evidence" value="ECO:0007669"/>
    <property type="project" value="InterPro"/>
</dbReference>
<name>W4VKE5_9BACI</name>
<dbReference type="STRING" id="1298598.JCM21714_2363"/>
<organism evidence="1 2">
    <name type="scientific">Gracilibacillus boraciitolerans JCM 21714</name>
    <dbReference type="NCBI Taxonomy" id="1298598"/>
    <lineage>
        <taxon>Bacteria</taxon>
        <taxon>Bacillati</taxon>
        <taxon>Bacillota</taxon>
        <taxon>Bacilli</taxon>
        <taxon>Bacillales</taxon>
        <taxon>Bacillaceae</taxon>
        <taxon>Gracilibacillus</taxon>
    </lineage>
</organism>
<gene>
    <name evidence="1" type="ORF">JCM21714_2363</name>
</gene>
<evidence type="ECO:0000313" key="2">
    <source>
        <dbReference type="Proteomes" id="UP000019102"/>
    </source>
</evidence>
<dbReference type="eggNOG" id="COG2124">
    <property type="taxonomic scope" value="Bacteria"/>
</dbReference>
<dbReference type="AlphaFoldDB" id="W4VKE5"/>
<accession>W4VKE5</accession>
<evidence type="ECO:0000313" key="1">
    <source>
        <dbReference type="EMBL" id="GAE93293.1"/>
    </source>
</evidence>
<keyword evidence="2" id="KW-1185">Reference proteome</keyword>
<reference evidence="1 2" key="1">
    <citation type="journal article" date="2014" name="Genome Announc.">
        <title>Draft Genome Sequence of the Boron-Tolerant and Moderately Halotolerant Bacterium Gracilibacillus boraciitolerans JCM 21714T.</title>
        <authorList>
            <person name="Ahmed I."/>
            <person name="Oshima K."/>
            <person name="Suda W."/>
            <person name="Kitamura K."/>
            <person name="Iida T."/>
            <person name="Ohmori Y."/>
            <person name="Fujiwara T."/>
            <person name="Hattori M."/>
            <person name="Ohkuma M."/>
        </authorList>
    </citation>
    <scope>NUCLEOTIDE SEQUENCE [LARGE SCALE GENOMIC DNA]</scope>
    <source>
        <strain evidence="1 2">JCM 21714</strain>
    </source>
</reference>
<dbReference type="RefSeq" id="WP_035723486.1">
    <property type="nucleotide sequence ID" value="NZ_BAVS01000011.1"/>
</dbReference>
<sequence>MNRSDKYNSRIFQTKLLGEKAICLIGKEEATLFYDNEKISRKNAAPGRIQKNFLIKVMYKD</sequence>
<protein>
    <submittedName>
        <fullName evidence="1">Uncharacterized protein</fullName>
    </submittedName>
</protein>
<dbReference type="Gene3D" id="1.10.630.10">
    <property type="entry name" value="Cytochrome P450"/>
    <property type="match status" value="1"/>
</dbReference>
<dbReference type="GO" id="GO:0005506">
    <property type="term" value="F:iron ion binding"/>
    <property type="evidence" value="ECO:0007669"/>
    <property type="project" value="InterPro"/>
</dbReference>
<dbReference type="OrthoDB" id="9764248at2"/>
<dbReference type="GO" id="GO:0004497">
    <property type="term" value="F:monooxygenase activity"/>
    <property type="evidence" value="ECO:0007669"/>
    <property type="project" value="InterPro"/>
</dbReference>